<sequence>MLFLASGSCCYPTTTTANTQIDMGKIKWKSKRGTRCRRCGKKRRIESQRLVAVAAAALRRRFFAKQRDAKYDVGGSLAFDS</sequence>
<dbReference type="GeneID" id="54293143"/>
<dbReference type="EMBL" id="ML995481">
    <property type="protein sequence ID" value="KAF2143566.1"/>
    <property type="molecule type" value="Genomic_DNA"/>
</dbReference>
<gene>
    <name evidence="1" type="ORF">K452DRAFT_159421</name>
</gene>
<dbReference type="Proteomes" id="UP000799438">
    <property type="component" value="Unassembled WGS sequence"/>
</dbReference>
<dbReference type="AlphaFoldDB" id="A0A6A6BHU5"/>
<keyword evidence="2" id="KW-1185">Reference proteome</keyword>
<protein>
    <submittedName>
        <fullName evidence="1">Uncharacterized protein</fullName>
    </submittedName>
</protein>
<evidence type="ECO:0000313" key="2">
    <source>
        <dbReference type="Proteomes" id="UP000799438"/>
    </source>
</evidence>
<accession>A0A6A6BHU5</accession>
<proteinExistence type="predicted"/>
<evidence type="ECO:0000313" key="1">
    <source>
        <dbReference type="EMBL" id="KAF2143566.1"/>
    </source>
</evidence>
<reference evidence="1" key="1">
    <citation type="journal article" date="2020" name="Stud. Mycol.">
        <title>101 Dothideomycetes genomes: a test case for predicting lifestyles and emergence of pathogens.</title>
        <authorList>
            <person name="Haridas S."/>
            <person name="Albert R."/>
            <person name="Binder M."/>
            <person name="Bloem J."/>
            <person name="Labutti K."/>
            <person name="Salamov A."/>
            <person name="Andreopoulos B."/>
            <person name="Baker S."/>
            <person name="Barry K."/>
            <person name="Bills G."/>
            <person name="Bluhm B."/>
            <person name="Cannon C."/>
            <person name="Castanera R."/>
            <person name="Culley D."/>
            <person name="Daum C."/>
            <person name="Ezra D."/>
            <person name="Gonzalez J."/>
            <person name="Henrissat B."/>
            <person name="Kuo A."/>
            <person name="Liang C."/>
            <person name="Lipzen A."/>
            <person name="Lutzoni F."/>
            <person name="Magnuson J."/>
            <person name="Mondo S."/>
            <person name="Nolan M."/>
            <person name="Ohm R."/>
            <person name="Pangilinan J."/>
            <person name="Park H.-J."/>
            <person name="Ramirez L."/>
            <person name="Alfaro M."/>
            <person name="Sun H."/>
            <person name="Tritt A."/>
            <person name="Yoshinaga Y."/>
            <person name="Zwiers L.-H."/>
            <person name="Turgeon B."/>
            <person name="Goodwin S."/>
            <person name="Spatafora J."/>
            <person name="Crous P."/>
            <person name="Grigoriev I."/>
        </authorList>
    </citation>
    <scope>NUCLEOTIDE SEQUENCE</scope>
    <source>
        <strain evidence="1">CBS 121167</strain>
    </source>
</reference>
<organism evidence="1 2">
    <name type="scientific">Aplosporella prunicola CBS 121167</name>
    <dbReference type="NCBI Taxonomy" id="1176127"/>
    <lineage>
        <taxon>Eukaryota</taxon>
        <taxon>Fungi</taxon>
        <taxon>Dikarya</taxon>
        <taxon>Ascomycota</taxon>
        <taxon>Pezizomycotina</taxon>
        <taxon>Dothideomycetes</taxon>
        <taxon>Dothideomycetes incertae sedis</taxon>
        <taxon>Botryosphaeriales</taxon>
        <taxon>Aplosporellaceae</taxon>
        <taxon>Aplosporella</taxon>
    </lineage>
</organism>
<dbReference type="RefSeq" id="XP_033399278.1">
    <property type="nucleotide sequence ID" value="XM_033535649.1"/>
</dbReference>
<name>A0A6A6BHU5_9PEZI</name>